<gene>
    <name evidence="1" type="ORF">RHRU231_860043</name>
</gene>
<dbReference type="eggNOG" id="ENOG502Z81H">
    <property type="taxonomic scope" value="Bacteria"/>
</dbReference>
<proteinExistence type="predicted"/>
<name>A0A098BTT8_9NOCA</name>
<dbReference type="EMBL" id="CCSD01000101">
    <property type="protein sequence ID" value="CDZ91662.1"/>
    <property type="molecule type" value="Genomic_DNA"/>
</dbReference>
<dbReference type="RefSeq" id="WP_040274952.1">
    <property type="nucleotide sequence ID" value="NZ_CP023714.1"/>
</dbReference>
<dbReference type="AlphaFoldDB" id="A0A098BTT8"/>
<dbReference type="NCBIfam" id="NF038403">
    <property type="entry name" value="perm_prefix_1"/>
    <property type="match status" value="1"/>
</dbReference>
<reference evidence="1 2" key="1">
    <citation type="journal article" date="2014" name="Genome Announc.">
        <title>Draft Genome Sequence of Propane- and Butane-Oxidizing Actinobacterium Rhodococcus ruber IEGM 231.</title>
        <authorList>
            <person name="Ivshina I.B."/>
            <person name="Kuyukina M.S."/>
            <person name="Krivoruchko A.V."/>
            <person name="Barbe V."/>
            <person name="Fischer C."/>
        </authorList>
    </citation>
    <scope>NUCLEOTIDE SEQUENCE [LARGE SCALE GENOMIC DNA]</scope>
</reference>
<evidence type="ECO:0000313" key="1">
    <source>
        <dbReference type="EMBL" id="CDZ91662.1"/>
    </source>
</evidence>
<protein>
    <submittedName>
        <fullName evidence="1">Uncharacterized protein</fullName>
    </submittedName>
</protein>
<sequence>MDAALETQIGRWRGYVERRRVISTADADEMEDHLRDQISDLSAAGLAADEAFLVAVKRMGSVDDISREFAREHSDRLWKQLVLTSVAADGSGPRPRRELLVVLALAVGGAVALKAGLATLDEGVVARNLGLLVLPFLAAYFAWKRRMSPRGAVALLVPFALAAAVTNGYPFVPSGSTEVIVAIHTPIVLWFVVGLAYVGGEWRSDRRRMDFIRFTGEWVVYLTLLALGGGVLVGLTIGAFDALGTDAEWVVEEWVLPFGAAGAVVVAAWLVEAKQNVVENIAPVLTRVFTPVTIVMLLVLLAALATTGSVVDVDRNLLILMDLILVVVLGLLLYAVSAREPHLPPDLFDRLQLVLVVLALVVDVLMLTAMLTRIAEFGFTPNKVAALGMNLVLLVGLTWSARLLFGFVRGRRGFGSVERWQTRYLPVFGIWAALVVCVLPPLFDFA</sequence>
<accession>A0A098BTT8</accession>
<dbReference type="Proteomes" id="UP000042997">
    <property type="component" value="Unassembled WGS sequence"/>
</dbReference>
<evidence type="ECO:0000313" key="2">
    <source>
        <dbReference type="Proteomes" id="UP000042997"/>
    </source>
</evidence>
<dbReference type="InterPro" id="IPR047928">
    <property type="entry name" value="Perm_prefix_1"/>
</dbReference>
<organism evidence="1 2">
    <name type="scientific">Rhodococcus ruber</name>
    <dbReference type="NCBI Taxonomy" id="1830"/>
    <lineage>
        <taxon>Bacteria</taxon>
        <taxon>Bacillati</taxon>
        <taxon>Actinomycetota</taxon>
        <taxon>Actinomycetes</taxon>
        <taxon>Mycobacteriales</taxon>
        <taxon>Nocardiaceae</taxon>
        <taxon>Rhodococcus</taxon>
    </lineage>
</organism>